<reference evidence="1" key="1">
    <citation type="journal article" date="2015" name="MBio">
        <title>Eco-Evolutionary Dynamics of Episomes among Ecologically Cohesive Bacterial Populations.</title>
        <authorList>
            <person name="Xue H."/>
            <person name="Cordero O.X."/>
            <person name="Camas F.M."/>
            <person name="Trimble W."/>
            <person name="Meyer F."/>
            <person name="Guglielmini J."/>
            <person name="Rocha E.P."/>
            <person name="Polz M.F."/>
        </authorList>
    </citation>
    <scope>NUCLEOTIDE SEQUENCE</scope>
    <source>
        <strain evidence="1">FF_375</strain>
    </source>
</reference>
<name>A0A0H3ZTQ6_9VIBR</name>
<dbReference type="EMBL" id="KP795661">
    <property type="protein sequence ID" value="AKN39738.1"/>
    <property type="molecule type" value="Genomic_DNA"/>
</dbReference>
<proteinExistence type="predicted"/>
<evidence type="ECO:0000313" key="1">
    <source>
        <dbReference type="EMBL" id="AKN39738.1"/>
    </source>
</evidence>
<accession>A0A0H3ZTQ6</accession>
<dbReference type="AlphaFoldDB" id="A0A0H3ZTQ6"/>
<protein>
    <submittedName>
        <fullName evidence="1">Uncharacterized protein</fullName>
    </submittedName>
</protein>
<organism evidence="1">
    <name type="scientific">Vibrio tasmaniensis</name>
    <dbReference type="NCBI Taxonomy" id="212663"/>
    <lineage>
        <taxon>Bacteria</taxon>
        <taxon>Pseudomonadati</taxon>
        <taxon>Pseudomonadota</taxon>
        <taxon>Gammaproteobacteria</taxon>
        <taxon>Vibrionales</taxon>
        <taxon>Vibrionaceae</taxon>
        <taxon>Vibrio</taxon>
    </lineage>
</organism>
<sequence>MIANCHPLNQTFYAFVFALINSPNPARVNRTVGSTIA</sequence>